<dbReference type="EMBL" id="QUSF01001988">
    <property type="protein sequence ID" value="RLV63770.1"/>
    <property type="molecule type" value="Genomic_DNA"/>
</dbReference>
<evidence type="ECO:0000313" key="2">
    <source>
        <dbReference type="Proteomes" id="UP000276834"/>
    </source>
</evidence>
<feature type="non-terminal residue" evidence="1">
    <location>
        <position position="1"/>
    </location>
</feature>
<organism evidence="1 2">
    <name type="scientific">Chloebia gouldiae</name>
    <name type="common">Gouldian finch</name>
    <name type="synonym">Erythrura gouldiae</name>
    <dbReference type="NCBI Taxonomy" id="44316"/>
    <lineage>
        <taxon>Eukaryota</taxon>
        <taxon>Metazoa</taxon>
        <taxon>Chordata</taxon>
        <taxon>Craniata</taxon>
        <taxon>Vertebrata</taxon>
        <taxon>Euteleostomi</taxon>
        <taxon>Archelosauria</taxon>
        <taxon>Archosauria</taxon>
        <taxon>Dinosauria</taxon>
        <taxon>Saurischia</taxon>
        <taxon>Theropoda</taxon>
        <taxon>Coelurosauria</taxon>
        <taxon>Aves</taxon>
        <taxon>Neognathae</taxon>
        <taxon>Neoaves</taxon>
        <taxon>Telluraves</taxon>
        <taxon>Australaves</taxon>
        <taxon>Passeriformes</taxon>
        <taxon>Passeroidea</taxon>
        <taxon>Passeridae</taxon>
        <taxon>Chloebia</taxon>
    </lineage>
</organism>
<dbReference type="Proteomes" id="UP000276834">
    <property type="component" value="Unassembled WGS sequence"/>
</dbReference>
<dbReference type="OrthoDB" id="10686148at2759"/>
<proteinExistence type="predicted"/>
<reference evidence="1 2" key="1">
    <citation type="journal article" date="2018" name="Proc. R. Soc. B">
        <title>A non-coding region near Follistatin controls head colour polymorphism in the Gouldian finch.</title>
        <authorList>
            <person name="Toomey M.B."/>
            <person name="Marques C.I."/>
            <person name="Andrade P."/>
            <person name="Araujo P.M."/>
            <person name="Sabatino S."/>
            <person name="Gazda M.A."/>
            <person name="Afonso S."/>
            <person name="Lopes R.J."/>
            <person name="Corbo J.C."/>
            <person name="Carneiro M."/>
        </authorList>
    </citation>
    <scope>NUCLEOTIDE SEQUENCE [LARGE SCALE GENOMIC DNA]</scope>
    <source>
        <strain evidence="1">Red01</strain>
        <tissue evidence="1">Muscle</tissue>
    </source>
</reference>
<protein>
    <submittedName>
        <fullName evidence="1">Uncharacterized protein</fullName>
    </submittedName>
</protein>
<name>A0A3L8Q8X5_CHLGU</name>
<feature type="non-terminal residue" evidence="1">
    <location>
        <position position="506"/>
    </location>
</feature>
<evidence type="ECO:0000313" key="1">
    <source>
        <dbReference type="EMBL" id="RLV63770.1"/>
    </source>
</evidence>
<keyword evidence="2" id="KW-1185">Reference proteome</keyword>
<comment type="caution">
    <text evidence="1">The sequence shown here is derived from an EMBL/GenBank/DDBJ whole genome shotgun (WGS) entry which is preliminary data.</text>
</comment>
<dbReference type="AlphaFoldDB" id="A0A3L8Q8X5"/>
<gene>
    <name evidence="1" type="ORF">DV515_00017932</name>
</gene>
<sequence length="506" mass="54463">FGAFAAEDVPEGIAPVLSCRCPAPAPRRAAAPAAAGGGAAAFLRPPSWEWLVADSLDLLQMARKIEDPACPFSTVPELPPTPARPGGIFRGGCSAVHAGSRGFLAGADRHRRQTPVSIEVPASRHLGSGFALLEHRPEAGVARRDFPRRFQGRARGLWAQRLRGRHRQIGLSLLPSSCSGRHPGRGPCLCRAARCGRPVPSRAVPPPPCRTARNEQSRRRNIYRLNRKGFWGGGGGGRFIWLEAAFFSFRAGFSGPFVPEDFSKGVAPALSRLPPLRASGGRRLRRAAVLPPCGQGAVLQGPQPAPCPSPLAAGLGRARGGSGRRAGRCFWPFSLTLKRRDTVPAWTVLYHGVLRAECGDEERKVVPKPEQAGQPGFYTRWGLPPPFSWVSWEREAGTIRGLLTPAFAKGLPSLFGINWGKWEYWPPSAPRGVFESVLEMGMCKKHLLRPGKGTVFLLISALKCPGQSNILVAESSLSLSLSPSLSRVTGVCTYLCRSCSALLLSL</sequence>
<accession>A0A3L8Q8X5</accession>